<dbReference type="Proteomes" id="UP000243542">
    <property type="component" value="Unassembled WGS sequence"/>
</dbReference>
<dbReference type="GO" id="GO:0003677">
    <property type="term" value="F:DNA binding"/>
    <property type="evidence" value="ECO:0007669"/>
    <property type="project" value="UniProtKB-UniRule"/>
</dbReference>
<dbReference type="SMART" id="SM00862">
    <property type="entry name" value="Trans_reg_C"/>
    <property type="match status" value="1"/>
</dbReference>
<gene>
    <name evidence="7" type="ORF">ATK36_2440</name>
</gene>
<evidence type="ECO:0000256" key="1">
    <source>
        <dbReference type="ARBA" id="ARBA00005820"/>
    </source>
</evidence>
<dbReference type="RefSeq" id="WP_098511324.1">
    <property type="nucleotide sequence ID" value="NZ_JBIAKZ010000011.1"/>
</dbReference>
<keyword evidence="3 5" id="KW-0238">DNA-binding</keyword>
<evidence type="ECO:0000259" key="6">
    <source>
        <dbReference type="PROSITE" id="PS51755"/>
    </source>
</evidence>
<dbReference type="GO" id="GO:0000160">
    <property type="term" value="P:phosphorelay signal transduction system"/>
    <property type="evidence" value="ECO:0007669"/>
    <property type="project" value="InterPro"/>
</dbReference>
<proteinExistence type="inferred from homology"/>
<dbReference type="InterPro" id="IPR011990">
    <property type="entry name" value="TPR-like_helical_dom_sf"/>
</dbReference>
<dbReference type="Pfam" id="PF13191">
    <property type="entry name" value="AAA_16"/>
    <property type="match status" value="1"/>
</dbReference>
<dbReference type="SUPFAM" id="SSF48452">
    <property type="entry name" value="TPR-like"/>
    <property type="match status" value="1"/>
</dbReference>
<dbReference type="InterPro" id="IPR005158">
    <property type="entry name" value="BTAD"/>
</dbReference>
<feature type="domain" description="OmpR/PhoB-type" evidence="6">
    <location>
        <begin position="1"/>
        <end position="98"/>
    </location>
</feature>
<organism evidence="7 8">
    <name type="scientific">Amycolatopsis sulphurea</name>
    <dbReference type="NCBI Taxonomy" id="76022"/>
    <lineage>
        <taxon>Bacteria</taxon>
        <taxon>Bacillati</taxon>
        <taxon>Actinomycetota</taxon>
        <taxon>Actinomycetes</taxon>
        <taxon>Pseudonocardiales</taxon>
        <taxon>Pseudonocardiaceae</taxon>
        <taxon>Amycolatopsis</taxon>
    </lineage>
</organism>
<dbReference type="InterPro" id="IPR041664">
    <property type="entry name" value="AAA_16"/>
</dbReference>
<keyword evidence="8" id="KW-1185">Reference proteome</keyword>
<protein>
    <submittedName>
        <fullName evidence="7">Putative ATPase</fullName>
    </submittedName>
</protein>
<dbReference type="Pfam" id="PF00486">
    <property type="entry name" value="Trans_reg_C"/>
    <property type="match status" value="1"/>
</dbReference>
<evidence type="ECO:0000256" key="5">
    <source>
        <dbReference type="PROSITE-ProRule" id="PRU01091"/>
    </source>
</evidence>
<dbReference type="SMART" id="SM01043">
    <property type="entry name" value="BTAD"/>
    <property type="match status" value="1"/>
</dbReference>
<accession>A0A2A9FAE9</accession>
<dbReference type="InterPro" id="IPR001867">
    <property type="entry name" value="OmpR/PhoB-type_DNA-bd"/>
</dbReference>
<dbReference type="Gene3D" id="1.10.10.10">
    <property type="entry name" value="Winged helix-like DNA-binding domain superfamily/Winged helix DNA-binding domain"/>
    <property type="match status" value="1"/>
</dbReference>
<sequence length="975" mass="104456">MAVSFSVLGPLTAADEQGPVALPGPRHRAVLARLLVARGQVVSADALVEALWGQPRVGAVGAVQTFVGALRRSLEPERPPRAPATLLVTEAPGYALRVEPEQVDAWRFEAVLRGNPSVARLDEALGWWRGEPYAEFADQPWATAEISRLDELRLLALERRAAGLLALGRPAEAVPDLESHVDTHPLREEAWRLFVLALYRAGRQGDALAALRRARAVLAAELGVDPGPALRQLERDVLAQAPQLTPPVRRERLVGRESELKALAEAADRTRLILVSGEAGAGKTALLEEFAARLGRVTAWGTNPDGAGVPPAWPWTRILNALGEPVPPHEPAEDPAVARFLWQHAVVARLAEVARRAPLLLVLDDVQWAGEETLALLTAVVAEPMPVLVVASYRSTEVSAELSAALGRMARFGPARLYLSGLSVTAVAELVGADAAAVIHHRSGGNPFFVRELARVLDAGGDLPDGVRDVVRHRLGGLTEAVRAVLDKAAVVGGEVDPWLLGDGLTELETAVQRGFLVFNGPQQFRFAHALVRDAVYEDIPLARRARLHAEVGELLMRRRPGEISSLAHHFLRAGDDRGVGYAQAAAERAERDFAPHEAARLWQAALTHGPRTAELLMGLARTTAITGSLAAARRYRAEALDLAGADLDLTTRVLTAFDVPGVWTDNDDPALARRIADAAERVLATGPGPRIRARLLATIALELRSDGGSRAREAALEAERLAREADDPALLALALNARWTQTFTRAGLAPERARIGAELIETAGRHRLVTFEVLGHLVLVQANSALADFAVADTHAAAADSLGVEYGLPLVGVFTEWYRALRLAVTGPLTAAEAAYRTAAARLSGSEMPGLDREMVALARHCLYRAHGLVPTMDRTLPERPDLFLELSACLSTPDSRAEAERRYALLTPAAGEFAGAGSGFVTLGPVAYYLGDLATELGRPAAEHYRQAAALARRAGSPHWVAVAEAKARAATQ</sequence>
<comment type="caution">
    <text evidence="7">The sequence shown here is derived from an EMBL/GenBank/DDBJ whole genome shotgun (WGS) entry which is preliminary data.</text>
</comment>
<evidence type="ECO:0000256" key="2">
    <source>
        <dbReference type="ARBA" id="ARBA00023015"/>
    </source>
</evidence>
<dbReference type="PANTHER" id="PTHR35807:SF1">
    <property type="entry name" value="TRANSCRIPTIONAL REGULATOR REDD"/>
    <property type="match status" value="1"/>
</dbReference>
<dbReference type="SUPFAM" id="SSF46894">
    <property type="entry name" value="C-terminal effector domain of the bipartite response regulators"/>
    <property type="match status" value="1"/>
</dbReference>
<dbReference type="InterPro" id="IPR016032">
    <property type="entry name" value="Sig_transdc_resp-reg_C-effctor"/>
</dbReference>
<dbReference type="PANTHER" id="PTHR35807">
    <property type="entry name" value="TRANSCRIPTIONAL REGULATOR REDD-RELATED"/>
    <property type="match status" value="1"/>
</dbReference>
<dbReference type="CDD" id="cd15831">
    <property type="entry name" value="BTAD"/>
    <property type="match status" value="1"/>
</dbReference>
<evidence type="ECO:0000256" key="4">
    <source>
        <dbReference type="ARBA" id="ARBA00023163"/>
    </source>
</evidence>
<dbReference type="GO" id="GO:0006355">
    <property type="term" value="P:regulation of DNA-templated transcription"/>
    <property type="evidence" value="ECO:0007669"/>
    <property type="project" value="InterPro"/>
</dbReference>
<name>A0A2A9FAE9_9PSEU</name>
<keyword evidence="2" id="KW-0805">Transcription regulation</keyword>
<dbReference type="EMBL" id="PDJK01000002">
    <property type="protein sequence ID" value="PFG47399.1"/>
    <property type="molecule type" value="Genomic_DNA"/>
</dbReference>
<reference evidence="7 8" key="1">
    <citation type="submission" date="2017-10" db="EMBL/GenBank/DDBJ databases">
        <title>Sequencing the genomes of 1000 actinobacteria strains.</title>
        <authorList>
            <person name="Klenk H.-P."/>
        </authorList>
    </citation>
    <scope>NUCLEOTIDE SEQUENCE [LARGE SCALE GENOMIC DNA]</scope>
    <source>
        <strain evidence="7 8">DSM 46092</strain>
    </source>
</reference>
<dbReference type="Pfam" id="PF03704">
    <property type="entry name" value="BTAD"/>
    <property type="match status" value="1"/>
</dbReference>
<feature type="DNA-binding region" description="OmpR/PhoB-type" evidence="5">
    <location>
        <begin position="1"/>
        <end position="98"/>
    </location>
</feature>
<dbReference type="AlphaFoldDB" id="A0A2A9FAE9"/>
<keyword evidence="4" id="KW-0804">Transcription</keyword>
<evidence type="ECO:0000313" key="7">
    <source>
        <dbReference type="EMBL" id="PFG47399.1"/>
    </source>
</evidence>
<dbReference type="PROSITE" id="PS51755">
    <property type="entry name" value="OMPR_PHOB"/>
    <property type="match status" value="1"/>
</dbReference>
<evidence type="ECO:0000256" key="3">
    <source>
        <dbReference type="ARBA" id="ARBA00023125"/>
    </source>
</evidence>
<evidence type="ECO:0000313" key="8">
    <source>
        <dbReference type="Proteomes" id="UP000243542"/>
    </source>
</evidence>
<dbReference type="SUPFAM" id="SSF52540">
    <property type="entry name" value="P-loop containing nucleoside triphosphate hydrolases"/>
    <property type="match status" value="1"/>
</dbReference>
<dbReference type="InterPro" id="IPR036388">
    <property type="entry name" value="WH-like_DNA-bd_sf"/>
</dbReference>
<dbReference type="InterPro" id="IPR051677">
    <property type="entry name" value="AfsR-DnrI-RedD_regulator"/>
</dbReference>
<dbReference type="Gene3D" id="1.25.40.10">
    <property type="entry name" value="Tetratricopeptide repeat domain"/>
    <property type="match status" value="1"/>
</dbReference>
<dbReference type="InterPro" id="IPR027417">
    <property type="entry name" value="P-loop_NTPase"/>
</dbReference>
<comment type="similarity">
    <text evidence="1">Belongs to the AfsR/DnrI/RedD regulatory family.</text>
</comment>